<dbReference type="GO" id="GO:0046487">
    <property type="term" value="P:glyoxylate metabolic process"/>
    <property type="evidence" value="ECO:0007669"/>
    <property type="project" value="InterPro"/>
</dbReference>
<dbReference type="GO" id="GO:0050661">
    <property type="term" value="F:NADP binding"/>
    <property type="evidence" value="ECO:0007669"/>
    <property type="project" value="InterPro"/>
</dbReference>
<proteinExistence type="inferred from homology"/>
<gene>
    <name evidence="7" type="ORF">GQ466_26380</name>
</gene>
<dbReference type="AlphaFoldDB" id="A0A6I4WF86"/>
<dbReference type="PIRSF" id="PIRSF000103">
    <property type="entry name" value="HIBADH"/>
    <property type="match status" value="1"/>
</dbReference>
<evidence type="ECO:0000256" key="4">
    <source>
        <dbReference type="PIRSR" id="PIRSR000103-1"/>
    </source>
</evidence>
<evidence type="ECO:0000259" key="6">
    <source>
        <dbReference type="Pfam" id="PF14833"/>
    </source>
</evidence>
<dbReference type="PANTHER" id="PTHR43060:SF15">
    <property type="entry name" value="3-HYDROXYISOBUTYRATE DEHYDROGENASE-LIKE 1, MITOCHONDRIAL-RELATED"/>
    <property type="match status" value="1"/>
</dbReference>
<dbReference type="Gene3D" id="1.10.1040.10">
    <property type="entry name" value="N-(1-d-carboxylethyl)-l-norvaline Dehydrogenase, domain 2"/>
    <property type="match status" value="1"/>
</dbReference>
<evidence type="ECO:0000256" key="1">
    <source>
        <dbReference type="ARBA" id="ARBA00009080"/>
    </source>
</evidence>
<dbReference type="InterPro" id="IPR006115">
    <property type="entry name" value="6PGDH_NADP-bd"/>
</dbReference>
<dbReference type="InterPro" id="IPR008927">
    <property type="entry name" value="6-PGluconate_DH-like_C_sf"/>
</dbReference>
<dbReference type="GO" id="GO:0008679">
    <property type="term" value="F:2-hydroxy-3-oxopropionate reductase activity"/>
    <property type="evidence" value="ECO:0007669"/>
    <property type="project" value="UniProtKB-EC"/>
</dbReference>
<dbReference type="SUPFAM" id="SSF51735">
    <property type="entry name" value="NAD(P)-binding Rossmann-fold domains"/>
    <property type="match status" value="1"/>
</dbReference>
<dbReference type="PROSITE" id="PS00895">
    <property type="entry name" value="3_HYDROXYISOBUT_DH"/>
    <property type="match status" value="1"/>
</dbReference>
<name>A0A6I4WF86_9ACTN</name>
<dbReference type="InterPro" id="IPR015815">
    <property type="entry name" value="HIBADH-related"/>
</dbReference>
<dbReference type="Proteomes" id="UP000431901">
    <property type="component" value="Unassembled WGS sequence"/>
</dbReference>
<dbReference type="InterPro" id="IPR029154">
    <property type="entry name" value="HIBADH-like_NADP-bd"/>
</dbReference>
<dbReference type="InterPro" id="IPR036291">
    <property type="entry name" value="NAD(P)-bd_dom_sf"/>
</dbReference>
<dbReference type="SUPFAM" id="SSF48179">
    <property type="entry name" value="6-phosphogluconate dehydrogenase C-terminal domain-like"/>
    <property type="match status" value="1"/>
</dbReference>
<keyword evidence="8" id="KW-1185">Reference proteome</keyword>
<evidence type="ECO:0000313" key="7">
    <source>
        <dbReference type="EMBL" id="MXQ67550.1"/>
    </source>
</evidence>
<dbReference type="Pfam" id="PF03446">
    <property type="entry name" value="NAD_binding_2"/>
    <property type="match status" value="1"/>
</dbReference>
<protein>
    <submittedName>
        <fullName evidence="7">2-hydroxy-3-oxopropionate reductase</fullName>
        <ecNumber evidence="7">1.1.1.60</ecNumber>
    </submittedName>
</protein>
<feature type="domain" description="6-phosphogluconate dehydrogenase NADP-binding" evidence="5">
    <location>
        <begin position="3"/>
        <end position="162"/>
    </location>
</feature>
<dbReference type="InterPro" id="IPR006398">
    <property type="entry name" value="Tartro_sem_red"/>
</dbReference>
<dbReference type="InterPro" id="IPR002204">
    <property type="entry name" value="3-OH-isobutyrate_DH-rel_CS"/>
</dbReference>
<feature type="domain" description="3-hydroxyisobutyrate dehydrogenase-like NAD-binding" evidence="6">
    <location>
        <begin position="165"/>
        <end position="284"/>
    </location>
</feature>
<sequence>MTTVAFLGLGIMGRPMAVNLVSAGFAVVGYSRRPESADPVVRAGGRAATSIADAVAQADVVALMLPDGPDVEAVLTGEQGVFDSVRPGTLIVDFSSISPATSRELARRAAERGLRMLDAPVSGGEAGAIEGTLSIMIGGAEEDVERLRPLFEAVGATVQRVGDHGAGQSVKAANQLIVAGAIQLVAEAIKLLEALDVDLDAALRVINGGLAGSKVLDRKAAAMLKRDFTPGFRAELHHKDLGIVTAAARDASLPLPLGNAVAQLMAALVAQGRGSLDHGALLAVLDDLTAARGTEAANGAEARRRHEGITK</sequence>
<evidence type="ECO:0000256" key="2">
    <source>
        <dbReference type="ARBA" id="ARBA00023002"/>
    </source>
</evidence>
<dbReference type="EMBL" id="WUTW01000007">
    <property type="protein sequence ID" value="MXQ67550.1"/>
    <property type="molecule type" value="Genomic_DNA"/>
</dbReference>
<dbReference type="NCBIfam" id="TIGR01505">
    <property type="entry name" value="tartro_sem_red"/>
    <property type="match status" value="1"/>
</dbReference>
<feature type="active site" evidence="4">
    <location>
        <position position="171"/>
    </location>
</feature>
<keyword evidence="2 7" id="KW-0560">Oxidoreductase</keyword>
<dbReference type="GO" id="GO:0016054">
    <property type="term" value="P:organic acid catabolic process"/>
    <property type="evidence" value="ECO:0007669"/>
    <property type="project" value="UniProtKB-ARBA"/>
</dbReference>
<dbReference type="GO" id="GO:0051287">
    <property type="term" value="F:NAD binding"/>
    <property type="evidence" value="ECO:0007669"/>
    <property type="project" value="InterPro"/>
</dbReference>
<comment type="caution">
    <text evidence="7">The sequence shown here is derived from an EMBL/GenBank/DDBJ whole genome shotgun (WGS) entry which is preliminary data.</text>
</comment>
<dbReference type="Gene3D" id="3.40.50.720">
    <property type="entry name" value="NAD(P)-binding Rossmann-like Domain"/>
    <property type="match status" value="1"/>
</dbReference>
<reference evidence="7 8" key="1">
    <citation type="submission" date="2019-12" db="EMBL/GenBank/DDBJ databases">
        <title>Nocardia macrotermitis sp. nov. and Nocardia aurantia sp. nov., isolated from the gut of the fungus growing-termite Macrotermes natalensis.</title>
        <authorList>
            <person name="Christine B."/>
            <person name="Rene B."/>
        </authorList>
    </citation>
    <scope>NUCLEOTIDE SEQUENCE [LARGE SCALE GENOMIC DNA]</scope>
    <source>
        <strain evidence="7 8">DSM 102126</strain>
    </source>
</reference>
<dbReference type="EC" id="1.1.1.60" evidence="7"/>
<organism evidence="7 8">
    <name type="scientific">Actinomadura rayongensis</name>
    <dbReference type="NCBI Taxonomy" id="1429076"/>
    <lineage>
        <taxon>Bacteria</taxon>
        <taxon>Bacillati</taxon>
        <taxon>Actinomycetota</taxon>
        <taxon>Actinomycetes</taxon>
        <taxon>Streptosporangiales</taxon>
        <taxon>Thermomonosporaceae</taxon>
        <taxon>Actinomadura</taxon>
    </lineage>
</organism>
<evidence type="ECO:0000313" key="8">
    <source>
        <dbReference type="Proteomes" id="UP000431901"/>
    </source>
</evidence>
<comment type="similarity">
    <text evidence="1">Belongs to the HIBADH-related family.</text>
</comment>
<evidence type="ECO:0000256" key="3">
    <source>
        <dbReference type="ARBA" id="ARBA00023027"/>
    </source>
</evidence>
<dbReference type="PANTHER" id="PTHR43060">
    <property type="entry name" value="3-HYDROXYISOBUTYRATE DEHYDROGENASE-LIKE 1, MITOCHONDRIAL-RELATED"/>
    <property type="match status" value="1"/>
</dbReference>
<keyword evidence="3" id="KW-0520">NAD</keyword>
<dbReference type="OrthoDB" id="3185659at2"/>
<evidence type="ECO:0000259" key="5">
    <source>
        <dbReference type="Pfam" id="PF03446"/>
    </source>
</evidence>
<dbReference type="RefSeq" id="WP_161105720.1">
    <property type="nucleotide sequence ID" value="NZ_JBHLYI010000008.1"/>
</dbReference>
<accession>A0A6I4WF86</accession>
<dbReference type="InterPro" id="IPR013328">
    <property type="entry name" value="6PGD_dom2"/>
</dbReference>
<dbReference type="Pfam" id="PF14833">
    <property type="entry name" value="NAD_binding_11"/>
    <property type="match status" value="1"/>
</dbReference>